<feature type="transmembrane region" description="Helical" evidence="1">
    <location>
        <begin position="108"/>
        <end position="130"/>
    </location>
</feature>
<feature type="transmembrane region" description="Helical" evidence="1">
    <location>
        <begin position="64"/>
        <end position="88"/>
    </location>
</feature>
<accession>E3LIJ5</accession>
<dbReference type="AlphaFoldDB" id="E3LIJ5"/>
<organism evidence="3">
    <name type="scientific">Caenorhabditis remanei</name>
    <name type="common">Caenorhabditis vulgaris</name>
    <dbReference type="NCBI Taxonomy" id="31234"/>
    <lineage>
        <taxon>Eukaryota</taxon>
        <taxon>Metazoa</taxon>
        <taxon>Ecdysozoa</taxon>
        <taxon>Nematoda</taxon>
        <taxon>Chromadorea</taxon>
        <taxon>Rhabditida</taxon>
        <taxon>Rhabditina</taxon>
        <taxon>Rhabditomorpha</taxon>
        <taxon>Rhabditoidea</taxon>
        <taxon>Rhabditidae</taxon>
        <taxon>Peloderinae</taxon>
        <taxon>Caenorhabditis</taxon>
    </lineage>
</organism>
<evidence type="ECO:0000313" key="3">
    <source>
        <dbReference type="Proteomes" id="UP000008281"/>
    </source>
</evidence>
<dbReference type="EMBL" id="DS268409">
    <property type="protein sequence ID" value="EFO95583.1"/>
    <property type="molecule type" value="Genomic_DNA"/>
</dbReference>
<dbReference type="Pfam" id="PF10318">
    <property type="entry name" value="7TM_GPCR_Srh"/>
    <property type="match status" value="1"/>
</dbReference>
<proteinExistence type="predicted"/>
<keyword evidence="3" id="KW-1185">Reference proteome</keyword>
<sequence>MVITLDEYHFKNYSQCNVPYSSLSSWQGLAYPSHVIQSVSLPLQVLTFFMIMRKTPGHMKTFSYPLLFNHFWCTLLNLLFCSLATPYIYLKFVGGFGVGLLSWLGVPFMYQLVTGFFALSCSTSSYIFLFESRSSSLQENKFRITRKCFRIVYHSLIFFINSSIFLVFFKLPADQETVKLNVLELDPCPTPEYFESDVFIVSTDQNLISFYVWFLQPSLLKPIRYGG</sequence>
<dbReference type="InterPro" id="IPR019422">
    <property type="entry name" value="7TM_GPCR_serpentine_rcpt_Srh"/>
</dbReference>
<dbReference type="InterPro" id="IPR053220">
    <property type="entry name" value="Nematode_rcpt-like_serp_H"/>
</dbReference>
<keyword evidence="1" id="KW-0812">Transmembrane</keyword>
<dbReference type="PANTHER" id="PTHR22941:SF51">
    <property type="entry name" value="SERPENTINE RECEPTOR, CLASS H-RELATED"/>
    <property type="match status" value="1"/>
</dbReference>
<protein>
    <recommendedName>
        <fullName evidence="4">Serpentine receptor class gamma</fullName>
    </recommendedName>
</protein>
<evidence type="ECO:0000256" key="1">
    <source>
        <dbReference type="SAM" id="Phobius"/>
    </source>
</evidence>
<dbReference type="OrthoDB" id="5861316at2759"/>
<feature type="transmembrane region" description="Helical" evidence="1">
    <location>
        <begin position="151"/>
        <end position="169"/>
    </location>
</feature>
<dbReference type="Proteomes" id="UP000008281">
    <property type="component" value="Unassembled WGS sequence"/>
</dbReference>
<dbReference type="PANTHER" id="PTHR22941">
    <property type="entry name" value="SERPENTINE RECEPTOR"/>
    <property type="match status" value="1"/>
</dbReference>
<dbReference type="InParanoid" id="E3LIJ5"/>
<gene>
    <name evidence="2" type="ORF">CRE_09386</name>
</gene>
<evidence type="ECO:0000313" key="2">
    <source>
        <dbReference type="EMBL" id="EFO95583.1"/>
    </source>
</evidence>
<keyword evidence="1" id="KW-0472">Membrane</keyword>
<evidence type="ECO:0008006" key="4">
    <source>
        <dbReference type="Google" id="ProtNLM"/>
    </source>
</evidence>
<name>E3LIJ5_CAERE</name>
<feature type="transmembrane region" description="Helical" evidence="1">
    <location>
        <begin position="29"/>
        <end position="52"/>
    </location>
</feature>
<reference evidence="2" key="1">
    <citation type="submission" date="2007-07" db="EMBL/GenBank/DDBJ databases">
        <title>PCAP assembly of the Caenorhabditis remanei genome.</title>
        <authorList>
            <consortium name="The Caenorhabditis remanei Sequencing Consortium"/>
            <person name="Wilson R.K."/>
        </authorList>
    </citation>
    <scope>NUCLEOTIDE SEQUENCE [LARGE SCALE GENOMIC DNA]</scope>
    <source>
        <strain evidence="2">PB4641</strain>
    </source>
</reference>
<keyword evidence="1" id="KW-1133">Transmembrane helix</keyword>
<dbReference type="HOGENOM" id="CLU_042960_0_0_1"/>